<evidence type="ECO:0000256" key="6">
    <source>
        <dbReference type="ARBA" id="ARBA00038076"/>
    </source>
</evidence>
<feature type="domain" description="ABC3 transporter permease C-terminal" evidence="8">
    <location>
        <begin position="279"/>
        <end position="400"/>
    </location>
</feature>
<protein>
    <submittedName>
        <fullName evidence="9">ABC transporter permease</fullName>
    </submittedName>
</protein>
<organism evidence="9 10">
    <name type="scientific">Paractinoplanes bogorensis</name>
    <dbReference type="NCBI Taxonomy" id="1610840"/>
    <lineage>
        <taxon>Bacteria</taxon>
        <taxon>Bacillati</taxon>
        <taxon>Actinomycetota</taxon>
        <taxon>Actinomycetes</taxon>
        <taxon>Micromonosporales</taxon>
        <taxon>Micromonosporaceae</taxon>
        <taxon>Paractinoplanes</taxon>
    </lineage>
</organism>
<accession>A0ABS5YM64</accession>
<keyword evidence="4 7" id="KW-1133">Transmembrane helix</keyword>
<keyword evidence="10" id="KW-1185">Reference proteome</keyword>
<evidence type="ECO:0000313" key="9">
    <source>
        <dbReference type="EMBL" id="MBU2664493.1"/>
    </source>
</evidence>
<dbReference type="PANTHER" id="PTHR30572:SF4">
    <property type="entry name" value="ABC TRANSPORTER PERMEASE YTRF"/>
    <property type="match status" value="1"/>
</dbReference>
<reference evidence="9 10" key="1">
    <citation type="submission" date="2021-06" db="EMBL/GenBank/DDBJ databases">
        <title>Actinoplanes lichenicola sp. nov., and Actinoplanes ovalisporus sp. nov., isolated from lichen in Thailand.</title>
        <authorList>
            <person name="Saeng-In P."/>
            <person name="Kanchanasin P."/>
            <person name="Yuki M."/>
            <person name="Kudo T."/>
            <person name="Ohkuma M."/>
            <person name="Phongsopitanun W."/>
            <person name="Tanasupawat S."/>
        </authorList>
    </citation>
    <scope>NUCLEOTIDE SEQUENCE [LARGE SCALE GENOMIC DNA]</scope>
    <source>
        <strain evidence="9 10">NBRC 110975</strain>
    </source>
</reference>
<dbReference type="InterPro" id="IPR003838">
    <property type="entry name" value="ABC3_permease_C"/>
</dbReference>
<dbReference type="Proteomes" id="UP001519654">
    <property type="component" value="Unassembled WGS sequence"/>
</dbReference>
<feature type="transmembrane region" description="Helical" evidence="7">
    <location>
        <begin position="278"/>
        <end position="301"/>
    </location>
</feature>
<dbReference type="RefSeq" id="WP_215787146.1">
    <property type="nucleotide sequence ID" value="NZ_JAHKKG010000004.1"/>
</dbReference>
<evidence type="ECO:0000313" key="10">
    <source>
        <dbReference type="Proteomes" id="UP001519654"/>
    </source>
</evidence>
<dbReference type="PANTHER" id="PTHR30572">
    <property type="entry name" value="MEMBRANE COMPONENT OF TRANSPORTER-RELATED"/>
    <property type="match status" value="1"/>
</dbReference>
<evidence type="ECO:0000256" key="1">
    <source>
        <dbReference type="ARBA" id="ARBA00004651"/>
    </source>
</evidence>
<keyword evidence="2" id="KW-1003">Cell membrane</keyword>
<comment type="subcellular location">
    <subcellularLocation>
        <location evidence="1">Cell membrane</location>
        <topology evidence="1">Multi-pass membrane protein</topology>
    </subcellularLocation>
</comment>
<evidence type="ECO:0000259" key="8">
    <source>
        <dbReference type="Pfam" id="PF02687"/>
    </source>
</evidence>
<comment type="caution">
    <text evidence="9">The sequence shown here is derived from an EMBL/GenBank/DDBJ whole genome shotgun (WGS) entry which is preliminary data.</text>
</comment>
<comment type="similarity">
    <text evidence="6">Belongs to the ABC-4 integral membrane protein family.</text>
</comment>
<dbReference type="InterPro" id="IPR050250">
    <property type="entry name" value="Macrolide_Exporter_MacB"/>
</dbReference>
<keyword evidence="5 7" id="KW-0472">Membrane</keyword>
<dbReference type="EMBL" id="JAHKKG010000004">
    <property type="protein sequence ID" value="MBU2664493.1"/>
    <property type="molecule type" value="Genomic_DNA"/>
</dbReference>
<feature type="transmembrane region" description="Helical" evidence="7">
    <location>
        <begin position="322"/>
        <end position="352"/>
    </location>
</feature>
<keyword evidence="3 7" id="KW-0812">Transmembrane</keyword>
<evidence type="ECO:0000256" key="4">
    <source>
        <dbReference type="ARBA" id="ARBA00022989"/>
    </source>
</evidence>
<gene>
    <name evidence="9" type="ORF">KOI35_13400</name>
</gene>
<name>A0ABS5YM64_9ACTN</name>
<evidence type="ECO:0000256" key="7">
    <source>
        <dbReference type="SAM" id="Phobius"/>
    </source>
</evidence>
<sequence length="408" mass="42209">MNDLRFSLRNARVLGARNRSYGFFIAVTMAVALLSAGIVGNATTSAGTATRESSMMRTVEVDSTGATTTVVLNQAKIDEIRAMPGVVSVLPWMQSGTSLETETGEQVAGALWATPRMPVGQPPVVAVLPGRDADAALADDEVLLPGRLAGADLSGLLGRRIRVEYTRALTAESGEAAYRKALVVGLYDEAIGGRDGPSAMYVSERAAVAMAAAGRQVTPDALAARVGFPKVIVEVADAGQVEPVQRRLAAEGYNASSVQSQLTALPPLLGLLRLVGQVMTGLVVLLCAGAGLSIGAGLVRSRRRDIGLLKALGFANGRITRLLALELGLFGIGAGLAGGLLGVIALVAVRMAVQGRPLLGFELPDGLLLPPAARFAVLVLIPAVAMLAGGVWPMLRAARLAPDEALRD</sequence>
<feature type="transmembrane region" description="Helical" evidence="7">
    <location>
        <begin position="372"/>
        <end position="392"/>
    </location>
</feature>
<feature type="transmembrane region" description="Helical" evidence="7">
    <location>
        <begin position="21"/>
        <end position="40"/>
    </location>
</feature>
<evidence type="ECO:0000256" key="3">
    <source>
        <dbReference type="ARBA" id="ARBA00022692"/>
    </source>
</evidence>
<evidence type="ECO:0000256" key="5">
    <source>
        <dbReference type="ARBA" id="ARBA00023136"/>
    </source>
</evidence>
<proteinExistence type="inferred from homology"/>
<dbReference type="Pfam" id="PF02687">
    <property type="entry name" value="FtsX"/>
    <property type="match status" value="1"/>
</dbReference>
<evidence type="ECO:0000256" key="2">
    <source>
        <dbReference type="ARBA" id="ARBA00022475"/>
    </source>
</evidence>